<dbReference type="EMBL" id="HBIZ01017374">
    <property type="protein sequence ID" value="CAE0758233.1"/>
    <property type="molecule type" value="Transcribed_RNA"/>
</dbReference>
<proteinExistence type="predicted"/>
<sequence>MRVPQELSTSEMKAGAVLATLISIEYVGGFGTFPAARTDGAEFVRSECQERFFSRGVDPPKSSPSRLATPCNDIENDICNKHVRFARQSDTATAEWCNQGGRQGNPDKCNAAYALLGQEYVLCEYNSDTGDCLLSETRRQRSCHESPSVCEILRTASEAADPGDPDVHTIPSSSSFHWQCTQLTDKATCNNRVFKITGTSDPEVEHFATCSWDGSTCSGLGPHVCKLEGDREQQETGYVQTPQLQRGKVCSIFTKDKLCNNGYVYSSGEDWDYIQYSIDDQPPDLVFCEWNYDEGLCQESQLVCPFMCELTAGRNVRAPGTLETDATVSFGDRALEGWCAASVFRWERADICNQYFEVENSPSGYGKQLIACRHIQRNGFSYCGREDRDGFRPCV</sequence>
<protein>
    <submittedName>
        <fullName evidence="1">Uncharacterized protein</fullName>
    </submittedName>
</protein>
<organism evidence="1">
    <name type="scientific">Chrysotila carterae</name>
    <name type="common">Marine alga</name>
    <name type="synonym">Syracosphaera carterae</name>
    <dbReference type="NCBI Taxonomy" id="13221"/>
    <lineage>
        <taxon>Eukaryota</taxon>
        <taxon>Haptista</taxon>
        <taxon>Haptophyta</taxon>
        <taxon>Prymnesiophyceae</taxon>
        <taxon>Isochrysidales</taxon>
        <taxon>Isochrysidaceae</taxon>
        <taxon>Chrysotila</taxon>
    </lineage>
</organism>
<accession>A0A7S4B954</accession>
<gene>
    <name evidence="1" type="ORF">PCAR00345_LOCUS10827</name>
</gene>
<dbReference type="AlphaFoldDB" id="A0A7S4B954"/>
<name>A0A7S4B954_CHRCT</name>
<evidence type="ECO:0000313" key="1">
    <source>
        <dbReference type="EMBL" id="CAE0758233.1"/>
    </source>
</evidence>
<reference evidence="1" key="1">
    <citation type="submission" date="2021-01" db="EMBL/GenBank/DDBJ databases">
        <authorList>
            <person name="Corre E."/>
            <person name="Pelletier E."/>
            <person name="Niang G."/>
            <person name="Scheremetjew M."/>
            <person name="Finn R."/>
            <person name="Kale V."/>
            <person name="Holt S."/>
            <person name="Cochrane G."/>
            <person name="Meng A."/>
            <person name="Brown T."/>
            <person name="Cohen L."/>
        </authorList>
    </citation>
    <scope>NUCLEOTIDE SEQUENCE</scope>
    <source>
        <strain evidence="1">CCMP645</strain>
    </source>
</reference>